<evidence type="ECO:0000313" key="1">
    <source>
        <dbReference type="EMBL" id="GFT54348.1"/>
    </source>
</evidence>
<dbReference type="InterPro" id="IPR039948">
    <property type="entry name" value="ELC1"/>
</dbReference>
<comment type="caution">
    <text evidence="1">The sequence shown here is derived from an EMBL/GenBank/DDBJ whole genome shotgun (WGS) entry which is preliminary data.</text>
</comment>
<name>A0A8X6TVG8_NEPPI</name>
<dbReference type="AlphaFoldDB" id="A0A8X6TVG8"/>
<dbReference type="EMBL" id="BMAW01066290">
    <property type="protein sequence ID" value="GFT54348.1"/>
    <property type="molecule type" value="Genomic_DNA"/>
</dbReference>
<dbReference type="Proteomes" id="UP000887013">
    <property type="component" value="Unassembled WGS sequence"/>
</dbReference>
<sequence length="104" mass="12210">MVIGEDLYIPLRSEYIKIETIDDHYFYIRKEYGITQTFKAMLECPSENPENEVSVNGDSLMTQSACRYLAYKHRYTDVPPDIPLFTVPPEYMVELLILADFMRC</sequence>
<dbReference type="Gene3D" id="3.30.710.10">
    <property type="entry name" value="Potassium Channel Kv1.1, Chain A"/>
    <property type="match status" value="1"/>
</dbReference>
<gene>
    <name evidence="1" type="ORF">NPIL_555461</name>
</gene>
<dbReference type="PANTHER" id="PTHR20648">
    <property type="entry name" value="ELONGIN-C"/>
    <property type="match status" value="1"/>
</dbReference>
<organism evidence="1 2">
    <name type="scientific">Nephila pilipes</name>
    <name type="common">Giant wood spider</name>
    <name type="synonym">Nephila maculata</name>
    <dbReference type="NCBI Taxonomy" id="299642"/>
    <lineage>
        <taxon>Eukaryota</taxon>
        <taxon>Metazoa</taxon>
        <taxon>Ecdysozoa</taxon>
        <taxon>Arthropoda</taxon>
        <taxon>Chelicerata</taxon>
        <taxon>Arachnida</taxon>
        <taxon>Araneae</taxon>
        <taxon>Araneomorphae</taxon>
        <taxon>Entelegynae</taxon>
        <taxon>Araneoidea</taxon>
        <taxon>Nephilidae</taxon>
        <taxon>Nephila</taxon>
    </lineage>
</organism>
<accession>A0A8X6TVG8</accession>
<proteinExistence type="predicted"/>
<keyword evidence="2" id="KW-1185">Reference proteome</keyword>
<evidence type="ECO:0000313" key="2">
    <source>
        <dbReference type="Proteomes" id="UP000887013"/>
    </source>
</evidence>
<dbReference type="InterPro" id="IPR011333">
    <property type="entry name" value="SKP1/BTB/POZ_sf"/>
</dbReference>
<protein>
    <recommendedName>
        <fullName evidence="3">Elongin-C</fullName>
    </recommendedName>
</protein>
<reference evidence="1" key="1">
    <citation type="submission" date="2020-08" db="EMBL/GenBank/DDBJ databases">
        <title>Multicomponent nature underlies the extraordinary mechanical properties of spider dragline silk.</title>
        <authorList>
            <person name="Kono N."/>
            <person name="Nakamura H."/>
            <person name="Mori M."/>
            <person name="Yoshida Y."/>
            <person name="Ohtoshi R."/>
            <person name="Malay A.D."/>
            <person name="Moran D.A.P."/>
            <person name="Tomita M."/>
            <person name="Numata K."/>
            <person name="Arakawa K."/>
        </authorList>
    </citation>
    <scope>NUCLEOTIDE SEQUENCE</scope>
</reference>
<evidence type="ECO:0008006" key="3">
    <source>
        <dbReference type="Google" id="ProtNLM"/>
    </source>
</evidence>
<dbReference type="SUPFAM" id="SSF54695">
    <property type="entry name" value="POZ domain"/>
    <property type="match status" value="1"/>
</dbReference>